<keyword evidence="2" id="KW-1185">Reference proteome</keyword>
<accession>A0ABD3WQL9</accession>
<dbReference type="Proteomes" id="UP001634394">
    <property type="component" value="Unassembled WGS sequence"/>
</dbReference>
<protein>
    <submittedName>
        <fullName evidence="1">Uncharacterized protein</fullName>
    </submittedName>
</protein>
<sequence length="128" mass="14672">MDKSKPREDVTSVKIQECQKWSKQHPVGRRKEYRGYEGAENQSKILFDCTFSKGASGSPGFIISSHMPYIVTMLLRGYPDWLYDENVSKKEKTGIQDGYTFEQGVCLSEVYDDMKVRNPELCLEIFGA</sequence>
<reference evidence="1 2" key="1">
    <citation type="submission" date="2024-11" db="EMBL/GenBank/DDBJ databases">
        <title>Chromosome-level genome assembly of the freshwater bivalve Anodonta woodiana.</title>
        <authorList>
            <person name="Chen X."/>
        </authorList>
    </citation>
    <scope>NUCLEOTIDE SEQUENCE [LARGE SCALE GENOMIC DNA]</scope>
    <source>
        <strain evidence="1">MN2024</strain>
        <tissue evidence="1">Gills</tissue>
    </source>
</reference>
<evidence type="ECO:0000313" key="2">
    <source>
        <dbReference type="Proteomes" id="UP001634394"/>
    </source>
</evidence>
<gene>
    <name evidence="1" type="ORF">ACJMK2_037749</name>
</gene>
<proteinExistence type="predicted"/>
<dbReference type="EMBL" id="JBJQND010000006">
    <property type="protein sequence ID" value="KAL3874780.1"/>
    <property type="molecule type" value="Genomic_DNA"/>
</dbReference>
<organism evidence="1 2">
    <name type="scientific">Sinanodonta woodiana</name>
    <name type="common">Chinese pond mussel</name>
    <name type="synonym">Anodonta woodiana</name>
    <dbReference type="NCBI Taxonomy" id="1069815"/>
    <lineage>
        <taxon>Eukaryota</taxon>
        <taxon>Metazoa</taxon>
        <taxon>Spiralia</taxon>
        <taxon>Lophotrochozoa</taxon>
        <taxon>Mollusca</taxon>
        <taxon>Bivalvia</taxon>
        <taxon>Autobranchia</taxon>
        <taxon>Heteroconchia</taxon>
        <taxon>Palaeoheterodonta</taxon>
        <taxon>Unionida</taxon>
        <taxon>Unionoidea</taxon>
        <taxon>Unionidae</taxon>
        <taxon>Unioninae</taxon>
        <taxon>Sinanodonta</taxon>
    </lineage>
</organism>
<name>A0ABD3WQL9_SINWO</name>
<comment type="caution">
    <text evidence="1">The sequence shown here is derived from an EMBL/GenBank/DDBJ whole genome shotgun (WGS) entry which is preliminary data.</text>
</comment>
<dbReference type="AlphaFoldDB" id="A0ABD3WQL9"/>
<evidence type="ECO:0000313" key="1">
    <source>
        <dbReference type="EMBL" id="KAL3874780.1"/>
    </source>
</evidence>